<keyword evidence="1" id="KW-0067">ATP-binding</keyword>
<dbReference type="InterPro" id="IPR010285">
    <property type="entry name" value="DNA_helicase_pif1-like_DEAD"/>
</dbReference>
<comment type="cofactor">
    <cofactor evidence="1">
        <name>Mg(2+)</name>
        <dbReference type="ChEBI" id="CHEBI:18420"/>
    </cofactor>
</comment>
<evidence type="ECO:0000313" key="6">
    <source>
        <dbReference type="Proteomes" id="UP000492821"/>
    </source>
</evidence>
<dbReference type="InterPro" id="IPR025476">
    <property type="entry name" value="Helitron_helicase-like"/>
</dbReference>
<dbReference type="Pfam" id="PF21530">
    <property type="entry name" value="Pif1_2B_dom"/>
    <property type="match status" value="1"/>
</dbReference>
<feature type="domain" description="Helitron helicase-like" evidence="4">
    <location>
        <begin position="390"/>
        <end position="567"/>
    </location>
</feature>
<dbReference type="GO" id="GO:0005524">
    <property type="term" value="F:ATP binding"/>
    <property type="evidence" value="ECO:0007669"/>
    <property type="project" value="UniProtKB-KW"/>
</dbReference>
<dbReference type="InterPro" id="IPR027417">
    <property type="entry name" value="P-loop_NTPase"/>
</dbReference>
<evidence type="ECO:0000313" key="7">
    <source>
        <dbReference type="WBParaSite" id="Pan_g12017.t1"/>
    </source>
</evidence>
<reference evidence="6" key="1">
    <citation type="journal article" date="2013" name="Genetics">
        <title>The draft genome and transcriptome of Panagrellus redivivus are shaped by the harsh demands of a free-living lifestyle.</title>
        <authorList>
            <person name="Srinivasan J."/>
            <person name="Dillman A.R."/>
            <person name="Macchietto M.G."/>
            <person name="Heikkinen L."/>
            <person name="Lakso M."/>
            <person name="Fracchia K.M."/>
            <person name="Antoshechkin I."/>
            <person name="Mortazavi A."/>
            <person name="Wong G."/>
            <person name="Sternberg P.W."/>
        </authorList>
    </citation>
    <scope>NUCLEOTIDE SEQUENCE [LARGE SCALE GENOMIC DNA]</scope>
    <source>
        <strain evidence="6">MT8872</strain>
    </source>
</reference>
<dbReference type="FunFam" id="3.40.50.300:FF:002884">
    <property type="entry name" value="ATP-dependent DNA helicase"/>
    <property type="match status" value="1"/>
</dbReference>
<dbReference type="GO" id="GO:0006281">
    <property type="term" value="P:DNA repair"/>
    <property type="evidence" value="ECO:0007669"/>
    <property type="project" value="UniProtKB-KW"/>
</dbReference>
<dbReference type="WBParaSite" id="Pan_g12017.t1">
    <property type="protein sequence ID" value="Pan_g12017.t1"/>
    <property type="gene ID" value="Pan_g12017"/>
</dbReference>
<dbReference type="Pfam" id="PF05970">
    <property type="entry name" value="PIF1"/>
    <property type="match status" value="1"/>
</dbReference>
<evidence type="ECO:0000259" key="4">
    <source>
        <dbReference type="Pfam" id="PF14214"/>
    </source>
</evidence>
<dbReference type="GO" id="GO:0000723">
    <property type="term" value="P:telomere maintenance"/>
    <property type="evidence" value="ECO:0007669"/>
    <property type="project" value="InterPro"/>
</dbReference>
<accession>A0A7E4URS8</accession>
<keyword evidence="1" id="KW-0378">Hydrolase</keyword>
<dbReference type="InterPro" id="IPR049163">
    <property type="entry name" value="Pif1-like_2B_dom"/>
</dbReference>
<dbReference type="CDD" id="cd18809">
    <property type="entry name" value="SF1_C_RecD"/>
    <property type="match status" value="1"/>
</dbReference>
<dbReference type="Gene3D" id="3.40.50.300">
    <property type="entry name" value="P-loop containing nucleotide triphosphate hydrolases"/>
    <property type="match status" value="2"/>
</dbReference>
<dbReference type="GO" id="GO:0016787">
    <property type="term" value="F:hydrolase activity"/>
    <property type="evidence" value="ECO:0007669"/>
    <property type="project" value="UniProtKB-KW"/>
</dbReference>
<evidence type="ECO:0000256" key="2">
    <source>
        <dbReference type="SAM" id="MobiDB-lite"/>
    </source>
</evidence>
<keyword evidence="1" id="KW-0347">Helicase</keyword>
<dbReference type="GO" id="GO:0043139">
    <property type="term" value="F:5'-3' DNA helicase activity"/>
    <property type="evidence" value="ECO:0007669"/>
    <property type="project" value="UniProtKB-EC"/>
</dbReference>
<feature type="compositionally biased region" description="Low complexity" evidence="2">
    <location>
        <begin position="15"/>
        <end position="30"/>
    </location>
</feature>
<evidence type="ECO:0000259" key="3">
    <source>
        <dbReference type="Pfam" id="PF05970"/>
    </source>
</evidence>
<dbReference type="PANTHER" id="PTHR10492">
    <property type="match status" value="1"/>
</dbReference>
<reference evidence="7" key="2">
    <citation type="submission" date="2020-10" db="UniProtKB">
        <authorList>
            <consortium name="WormBaseParasite"/>
        </authorList>
    </citation>
    <scope>IDENTIFICATION</scope>
</reference>
<dbReference type="EC" id="5.6.2.3" evidence="1"/>
<sequence>MHPSTSQHHSISDESSTNHPTPTTDDPSTSARRGRPRKYSSNAERMRTARSTESQEDHAKRKTADNIRHHQQWETDDGTLHKRHAEVNRRSRQKRKPKKAFDGPDYQEPECHNIGDMTETCSQCSARYFRNECNKTNGTFNSCCNFGTVSVPIPQYSPRLRELIEANTPEGRNFREYQRNYNNAFAMAALSADIEQTSGRGPYVFRLHGQVYYKVPPVTSKKTPKYAQLYFVDPDEADIKRMEYNKNCNPHIMKLISEELQDNPYVRSFRKMSDVIVEQEAKAKEQGIEMPTITMTFDQKNVDRRRYNNPTASEVAAVFVQSDDTDFQPPQYTAIKYPDGNNVWLTEVDPNTDPLCYPLLRPKGEHGYHPKMPKDVRPGKKRGTVSQQQYYRYLLAVRDSFNVLFHAGKLFQQYIVDAFVRVEQWRLFYNRKEQKALRADTYKVVADYSPGDDEQHIGKRIILPASFTGSPRYMIQLYQDSMAIVGKFGKPDLFITFTCNANWQEIREQLLEHQSPNDRPDIVARVFHMKSKSLLSEVIDDQIFGKIEAFLWVIEYQKRGLPHCHMLFFLAKEDKIKTPELLDQIIKAVIPNPENKALYNVVTSFNLHNRCGPDNLEAPCMDKQTGTCSKRFPKPQRDYTSMDVDGFPEYKRPKDGQIHITEKGETVTNEWVVPITHTYQQNITLTSMPNSVQQSAPSNTNGVAEHDEILQYMDSRYVCPSEAIWRLMEFEHHGRSHTVVRLQVHLPDQQTVIFEEGHEKEAAERRKDTTLTAWFKLNQEDEEARKHFYHEIPLYYDFRSGKWNKRKKSVKVIGRIYTVSPKDAERFYLRIMLLNVPGATDFEALKTVDGVAYPTFYLAAVAAGFLVSDDEYDKCLTECAAYAMPPQLRALFAFIVSNCEVHNESELWNKYKRHMVDDYLHKGIVESIAEAMAYAEVAEITRENGKDLRYTIPPPEAEPMEIDDIVIDRAAHRREGEQMLLSLNPKQKEAADAILAGLEKLFFIDGPGGSGKTYLYNTLINVFLGRGKAILSVAWSGIAATLLPHGRTVHSAFKLPVPLDEVNKLSLMKVQSPEAQRLREVDIIIWDEAPMAPKLALEAVDSLLQDVMNTSEPFGGKTVILGGDFRQIPPVVPRASRYEIVKSTMKQSTLWQLFKKFSLTENMRAQSGDAEWPQFLLDIGNGLMEEVNIPADMLCTGDLIQDIFGDATTSKDMETLMNRVILTPRNSDCLETNIRILIHLPGEEHVYQSIDETVCDPGVDPNNFPVEFINTLTPQGYPPHKLHLKKGAVVMLLRNLRIHRGLCNGTRLIVQDMSKYHIGCIIATGASKGEYVILPRVTFLPNENDKSPVKLKRRQFPVRLAFAMTINKSQGQTFERVGLDLTTGIFSHGQLYVALSRCRSRENVKIKLAPKQTKTLNMVYEEVIN</sequence>
<name>A0A7E4URS8_PANRE</name>
<comment type="catalytic activity">
    <reaction evidence="1">
        <text>ATP + H2O = ADP + phosphate + H(+)</text>
        <dbReference type="Rhea" id="RHEA:13065"/>
        <dbReference type="ChEBI" id="CHEBI:15377"/>
        <dbReference type="ChEBI" id="CHEBI:15378"/>
        <dbReference type="ChEBI" id="CHEBI:30616"/>
        <dbReference type="ChEBI" id="CHEBI:43474"/>
        <dbReference type="ChEBI" id="CHEBI:456216"/>
        <dbReference type="EC" id="5.6.2.3"/>
    </reaction>
</comment>
<organism evidence="6 7">
    <name type="scientific">Panagrellus redivivus</name>
    <name type="common">Microworm</name>
    <dbReference type="NCBI Taxonomy" id="6233"/>
    <lineage>
        <taxon>Eukaryota</taxon>
        <taxon>Metazoa</taxon>
        <taxon>Ecdysozoa</taxon>
        <taxon>Nematoda</taxon>
        <taxon>Chromadorea</taxon>
        <taxon>Rhabditida</taxon>
        <taxon>Tylenchina</taxon>
        <taxon>Panagrolaimomorpha</taxon>
        <taxon>Panagrolaimoidea</taxon>
        <taxon>Panagrolaimidae</taxon>
        <taxon>Panagrellus</taxon>
    </lineage>
</organism>
<dbReference type="SUPFAM" id="SSF52540">
    <property type="entry name" value="P-loop containing nucleoside triphosphate hydrolases"/>
    <property type="match status" value="2"/>
</dbReference>
<dbReference type="PANTHER" id="PTHR10492:SF57">
    <property type="entry name" value="ATP-DEPENDENT DNA HELICASE"/>
    <property type="match status" value="1"/>
</dbReference>
<evidence type="ECO:0000259" key="5">
    <source>
        <dbReference type="Pfam" id="PF21530"/>
    </source>
</evidence>
<proteinExistence type="inferred from homology"/>
<evidence type="ECO:0000256" key="1">
    <source>
        <dbReference type="RuleBase" id="RU363044"/>
    </source>
</evidence>
<keyword evidence="6" id="KW-1185">Reference proteome</keyword>
<dbReference type="Proteomes" id="UP000492821">
    <property type="component" value="Unassembled WGS sequence"/>
</dbReference>
<keyword evidence="1" id="KW-0227">DNA damage</keyword>
<dbReference type="Pfam" id="PF14214">
    <property type="entry name" value="Helitron_like_N"/>
    <property type="match status" value="1"/>
</dbReference>
<feature type="region of interest" description="Disordered" evidence="2">
    <location>
        <begin position="1"/>
        <end position="111"/>
    </location>
</feature>
<keyword evidence="1" id="KW-0547">Nucleotide-binding</keyword>
<feature type="domain" description="DNA helicase Pif1-like 2B" evidence="5">
    <location>
        <begin position="1267"/>
        <end position="1311"/>
    </location>
</feature>
<feature type="compositionally biased region" description="Basic and acidic residues" evidence="2">
    <location>
        <begin position="53"/>
        <end position="73"/>
    </location>
</feature>
<comment type="similarity">
    <text evidence="1">Belongs to the helicase family.</text>
</comment>
<keyword evidence="1" id="KW-0233">DNA recombination</keyword>
<feature type="domain" description="DNA helicase Pif1-like DEAD-box helicase" evidence="3">
    <location>
        <begin position="983"/>
        <end position="1186"/>
    </location>
</feature>
<dbReference type="GO" id="GO:0006310">
    <property type="term" value="P:DNA recombination"/>
    <property type="evidence" value="ECO:0007669"/>
    <property type="project" value="UniProtKB-KW"/>
</dbReference>
<protein>
    <recommendedName>
        <fullName evidence="1">ATP-dependent DNA helicase</fullName>
        <ecNumber evidence="1">5.6.2.3</ecNumber>
    </recommendedName>
</protein>
<keyword evidence="1" id="KW-0234">DNA repair</keyword>